<protein>
    <submittedName>
        <fullName evidence="2">Uncharacterized protein</fullName>
    </submittedName>
</protein>
<feature type="region of interest" description="Disordered" evidence="1">
    <location>
        <begin position="1"/>
        <end position="54"/>
    </location>
</feature>
<organism evidence="2 3">
    <name type="scientific">Aspergillus candidus</name>
    <dbReference type="NCBI Taxonomy" id="41067"/>
    <lineage>
        <taxon>Eukaryota</taxon>
        <taxon>Fungi</taxon>
        <taxon>Dikarya</taxon>
        <taxon>Ascomycota</taxon>
        <taxon>Pezizomycotina</taxon>
        <taxon>Eurotiomycetes</taxon>
        <taxon>Eurotiomycetidae</taxon>
        <taxon>Eurotiales</taxon>
        <taxon>Aspergillaceae</taxon>
        <taxon>Aspergillus</taxon>
        <taxon>Aspergillus subgen. Circumdati</taxon>
    </lineage>
</organism>
<dbReference type="GeneID" id="36521028"/>
<evidence type="ECO:0000313" key="3">
    <source>
        <dbReference type="Proteomes" id="UP000234585"/>
    </source>
</evidence>
<evidence type="ECO:0000256" key="1">
    <source>
        <dbReference type="SAM" id="MobiDB-lite"/>
    </source>
</evidence>
<reference evidence="2 3" key="1">
    <citation type="submission" date="2017-12" db="EMBL/GenBank/DDBJ databases">
        <authorList>
            <consortium name="DOE Joint Genome Institute"/>
            <person name="Haridas S."/>
            <person name="Kjaerbolling I."/>
            <person name="Vesth T.C."/>
            <person name="Frisvad J.C."/>
            <person name="Nybo J.L."/>
            <person name="Theobald S."/>
            <person name="Kuo A."/>
            <person name="Bowyer P."/>
            <person name="Matsuda Y."/>
            <person name="Mondo S."/>
            <person name="Lyhne E.K."/>
            <person name="Kogle M.E."/>
            <person name="Clum A."/>
            <person name="Lipzen A."/>
            <person name="Salamov A."/>
            <person name="Ngan C.Y."/>
            <person name="Daum C."/>
            <person name="Chiniquy J."/>
            <person name="Barry K."/>
            <person name="LaButti K."/>
            <person name="Simmons B.A."/>
            <person name="Magnuson J.K."/>
            <person name="Mortensen U.H."/>
            <person name="Larsen T.O."/>
            <person name="Grigoriev I.V."/>
            <person name="Baker S.E."/>
            <person name="Andersen M.R."/>
            <person name="Nordberg H.P."/>
            <person name="Cantor M.N."/>
            <person name="Hua S.X."/>
        </authorList>
    </citation>
    <scope>NUCLEOTIDE SEQUENCE [LARGE SCALE GENOMIC DNA]</scope>
    <source>
        <strain evidence="2 3">CBS 102.13</strain>
    </source>
</reference>
<sequence>METKKSERMDLIRSWTQVESGRGKRPAKKKFKSQIGGGSRDETSIQEGRRMEWG</sequence>
<proteinExistence type="predicted"/>
<dbReference type="RefSeq" id="XP_024669056.1">
    <property type="nucleotide sequence ID" value="XM_024813868.1"/>
</dbReference>
<gene>
    <name evidence="2" type="ORF">BDW47DRAFT_111090</name>
</gene>
<keyword evidence="3" id="KW-1185">Reference proteome</keyword>
<accession>A0A2I2F338</accession>
<dbReference type="AlphaFoldDB" id="A0A2I2F338"/>
<dbReference type="EMBL" id="KZ559168">
    <property type="protein sequence ID" value="PLB35044.1"/>
    <property type="molecule type" value="Genomic_DNA"/>
</dbReference>
<feature type="compositionally biased region" description="Basic and acidic residues" evidence="1">
    <location>
        <begin position="39"/>
        <end position="54"/>
    </location>
</feature>
<feature type="compositionally biased region" description="Basic and acidic residues" evidence="1">
    <location>
        <begin position="1"/>
        <end position="11"/>
    </location>
</feature>
<evidence type="ECO:0000313" key="2">
    <source>
        <dbReference type="EMBL" id="PLB35044.1"/>
    </source>
</evidence>
<dbReference type="Proteomes" id="UP000234585">
    <property type="component" value="Unassembled WGS sequence"/>
</dbReference>
<name>A0A2I2F338_ASPCN</name>
<feature type="compositionally biased region" description="Basic residues" evidence="1">
    <location>
        <begin position="23"/>
        <end position="32"/>
    </location>
</feature>